<dbReference type="RefSeq" id="WP_346185028.1">
    <property type="nucleotide sequence ID" value="NZ_BAABCE010000015.1"/>
</dbReference>
<evidence type="ECO:0000313" key="2">
    <source>
        <dbReference type="Proteomes" id="UP001500707"/>
    </source>
</evidence>
<dbReference type="Proteomes" id="UP001500707">
    <property type="component" value="Unassembled WGS sequence"/>
</dbReference>
<protein>
    <recommendedName>
        <fullName evidence="3">PqqD family protein</fullName>
    </recommendedName>
</protein>
<name>A0ABP6Y532_9ACTN</name>
<sequence length="515" mass="57239">MSTQTTETTGPGRPAPQDVAELRRTTLEELRHWMSSGHWDEVERCVPKLRAQLEELGPLPERVVMVAYGGGKDSAYTTAFVRAMQLRLLEEAGETFRLRVVTMRHAGMPVAVMHNIDRTYAALRLEADPDCEQLLVDGDEISPFHVDLPQRDHVVARNRLDILVTGHRTLGDGRPTFCNACNLSAAHAFGLGASHDGGVDVIITGDSPYEQRTYLVWIHRLAERMGVAPEGQDRAGFRGVLKATDNIGRAYFSDIYGAGAKNLIHERRVHHDTPDQLRFFSIYDDTAYASGDHWDLLTDFLGFRFDELAFSFSESDCGNPALMAHIRGLKCERVYGRSYEEGLDEYVKFGKQLMRKKEFPDQLIELIGSRYEGEGAVERMRAAMDTYAQDCFEITEEQLVCMVHSPFTDGGAGLAGYVKAERPELLERVEAMVALLTSDAEPAGEEADLAAELERFSGLPLAQLRVLAARTTRSMTGMGQSGVVDLILDGDPHKQRIATRHTPDGPVVDELISGR</sequence>
<comment type="caution">
    <text evidence="1">The sequence shown here is derived from an EMBL/GenBank/DDBJ whole genome shotgun (WGS) entry which is preliminary data.</text>
</comment>
<keyword evidence="2" id="KW-1185">Reference proteome</keyword>
<organism evidence="1 2">
    <name type="scientific">Streptomyces osmaniensis</name>
    <dbReference type="NCBI Taxonomy" id="593134"/>
    <lineage>
        <taxon>Bacteria</taxon>
        <taxon>Bacillati</taxon>
        <taxon>Actinomycetota</taxon>
        <taxon>Actinomycetes</taxon>
        <taxon>Kitasatosporales</taxon>
        <taxon>Streptomycetaceae</taxon>
        <taxon>Streptomyces</taxon>
    </lineage>
</organism>
<reference evidence="2" key="1">
    <citation type="journal article" date="2019" name="Int. J. Syst. Evol. Microbiol.">
        <title>The Global Catalogue of Microorganisms (GCM) 10K type strain sequencing project: providing services to taxonomists for standard genome sequencing and annotation.</title>
        <authorList>
            <consortium name="The Broad Institute Genomics Platform"/>
            <consortium name="The Broad Institute Genome Sequencing Center for Infectious Disease"/>
            <person name="Wu L."/>
            <person name="Ma J."/>
        </authorList>
    </citation>
    <scope>NUCLEOTIDE SEQUENCE [LARGE SCALE GENOMIC DNA]</scope>
    <source>
        <strain evidence="2">JCM 17656</strain>
    </source>
</reference>
<gene>
    <name evidence="1" type="ORF">GCM10022295_68940</name>
</gene>
<evidence type="ECO:0008006" key="3">
    <source>
        <dbReference type="Google" id="ProtNLM"/>
    </source>
</evidence>
<accession>A0ABP6Y532</accession>
<dbReference type="SUPFAM" id="SSF52402">
    <property type="entry name" value="Adenine nucleotide alpha hydrolases-like"/>
    <property type="match status" value="1"/>
</dbReference>
<proteinExistence type="predicted"/>
<evidence type="ECO:0000313" key="1">
    <source>
        <dbReference type="EMBL" id="GAA3577618.1"/>
    </source>
</evidence>
<dbReference type="EMBL" id="BAABCE010000015">
    <property type="protein sequence ID" value="GAA3577618.1"/>
    <property type="molecule type" value="Genomic_DNA"/>
</dbReference>